<accession>A0A4U0TKM4</accession>
<evidence type="ECO:0000256" key="1">
    <source>
        <dbReference type="ARBA" id="ARBA00004127"/>
    </source>
</evidence>
<dbReference type="InterPro" id="IPR019402">
    <property type="entry name" value="CWH43_N"/>
</dbReference>
<feature type="transmembrane region" description="Helical" evidence="6">
    <location>
        <begin position="7"/>
        <end position="30"/>
    </location>
</feature>
<gene>
    <name evidence="8" type="ORF">B0A50_07984</name>
</gene>
<dbReference type="GO" id="GO:0005886">
    <property type="term" value="C:plasma membrane"/>
    <property type="evidence" value="ECO:0007669"/>
    <property type="project" value="TreeGrafter"/>
</dbReference>
<reference evidence="8 9" key="1">
    <citation type="submission" date="2017-03" db="EMBL/GenBank/DDBJ databases">
        <title>Genomes of endolithic fungi from Antarctica.</title>
        <authorList>
            <person name="Coleine C."/>
            <person name="Masonjones S."/>
            <person name="Stajich J.E."/>
        </authorList>
    </citation>
    <scope>NUCLEOTIDE SEQUENCE [LARGE SCALE GENOMIC DNA]</scope>
    <source>
        <strain evidence="8 9">CCFEE 6315</strain>
    </source>
</reference>
<comment type="subcellular location">
    <subcellularLocation>
        <location evidence="1">Endomembrane system</location>
        <topology evidence="1">Multi-pass membrane protein</topology>
    </subcellularLocation>
</comment>
<feature type="transmembrane region" description="Helical" evidence="6">
    <location>
        <begin position="60"/>
        <end position="77"/>
    </location>
</feature>
<feature type="domain" description="CWH43-like N-terminal" evidence="7">
    <location>
        <begin position="6"/>
        <end position="220"/>
    </location>
</feature>
<keyword evidence="2 6" id="KW-0812">Transmembrane</keyword>
<keyword evidence="3 6" id="KW-1133">Transmembrane helix</keyword>
<name>A0A4U0TKM4_9PEZI</name>
<evidence type="ECO:0000313" key="8">
    <source>
        <dbReference type="EMBL" id="TKA22441.1"/>
    </source>
</evidence>
<keyword evidence="9" id="KW-1185">Reference proteome</keyword>
<dbReference type="PANTHER" id="PTHR21324:SF2">
    <property type="entry name" value="EG:22E5.9 PROTEIN"/>
    <property type="match status" value="1"/>
</dbReference>
<dbReference type="GO" id="GO:0012505">
    <property type="term" value="C:endomembrane system"/>
    <property type="evidence" value="ECO:0007669"/>
    <property type="project" value="UniProtKB-SubCell"/>
</dbReference>
<evidence type="ECO:0000256" key="3">
    <source>
        <dbReference type="ARBA" id="ARBA00022989"/>
    </source>
</evidence>
<dbReference type="OrthoDB" id="10032492at2759"/>
<keyword evidence="4 6" id="KW-0472">Membrane</keyword>
<evidence type="ECO:0000256" key="6">
    <source>
        <dbReference type="SAM" id="Phobius"/>
    </source>
</evidence>
<dbReference type="InterPro" id="IPR050911">
    <property type="entry name" value="DRAM/TMEM150_Autophagy_Mod"/>
</dbReference>
<feature type="transmembrane region" description="Helical" evidence="6">
    <location>
        <begin position="131"/>
        <end position="148"/>
    </location>
</feature>
<protein>
    <recommendedName>
        <fullName evidence="7">CWH43-like N-terminal domain-containing protein</fullName>
    </recommendedName>
</protein>
<evidence type="ECO:0000256" key="4">
    <source>
        <dbReference type="ARBA" id="ARBA00023136"/>
    </source>
</evidence>
<dbReference type="EMBL" id="NAJL01000074">
    <property type="protein sequence ID" value="TKA22441.1"/>
    <property type="molecule type" value="Genomic_DNA"/>
</dbReference>
<feature type="compositionally biased region" description="Polar residues" evidence="5">
    <location>
        <begin position="269"/>
        <end position="281"/>
    </location>
</feature>
<evidence type="ECO:0000313" key="9">
    <source>
        <dbReference type="Proteomes" id="UP000308549"/>
    </source>
</evidence>
<dbReference type="Pfam" id="PF10277">
    <property type="entry name" value="Frag1"/>
    <property type="match status" value="1"/>
</dbReference>
<feature type="transmembrane region" description="Helical" evidence="6">
    <location>
        <begin position="199"/>
        <end position="221"/>
    </location>
</feature>
<feature type="region of interest" description="Disordered" evidence="5">
    <location>
        <begin position="253"/>
        <end position="294"/>
    </location>
</feature>
<feature type="transmembrane region" description="Helical" evidence="6">
    <location>
        <begin position="98"/>
        <end position="119"/>
    </location>
</feature>
<evidence type="ECO:0000259" key="7">
    <source>
        <dbReference type="Pfam" id="PF10277"/>
    </source>
</evidence>
<comment type="caution">
    <text evidence="8">The sequence shown here is derived from an EMBL/GenBank/DDBJ whole genome shotgun (WGS) entry which is preliminary data.</text>
</comment>
<evidence type="ECO:0000256" key="5">
    <source>
        <dbReference type="SAM" id="MobiDB-lite"/>
    </source>
</evidence>
<dbReference type="PANTHER" id="PTHR21324">
    <property type="entry name" value="FASTING-INDUCIBLE INTEGRAL MEMBRANE PROTEIN TM6P1-RELATED"/>
    <property type="match status" value="1"/>
</dbReference>
<organism evidence="8 9">
    <name type="scientific">Salinomyces thailandicus</name>
    <dbReference type="NCBI Taxonomy" id="706561"/>
    <lineage>
        <taxon>Eukaryota</taxon>
        <taxon>Fungi</taxon>
        <taxon>Dikarya</taxon>
        <taxon>Ascomycota</taxon>
        <taxon>Pezizomycotina</taxon>
        <taxon>Dothideomycetes</taxon>
        <taxon>Dothideomycetidae</taxon>
        <taxon>Mycosphaerellales</taxon>
        <taxon>Teratosphaeriaceae</taxon>
        <taxon>Salinomyces</taxon>
    </lineage>
</organism>
<dbReference type="Proteomes" id="UP000308549">
    <property type="component" value="Unassembled WGS sequence"/>
</dbReference>
<sequence>MFGISYWFLPAFSGVVWLGTLVGMLGAWAANGEPHYVSMSANQDIAYISDIGATSWGKPLFITGSAVAQVCFVAAFLSERWLRHRGRLTHNYSTGEKAMSICASIFAIIGAAGLITLTACDTRRFPSVHDAMLVVFIAGYIISAIFICAEYQRLGIKWREYRILRASFWIKLTFIFIELALAIAFAVLGDQARYNHAAILEWVISLVYIFYTWSFIIDFLPATQTKHKDHRFPPIRAQDDELAMDTQHQGNLTNGPVYSNGGNYGDASSYGSQQPMSQTARPQPPQNVAPSQNF</sequence>
<dbReference type="AlphaFoldDB" id="A0A4U0TKM4"/>
<proteinExistence type="predicted"/>
<feature type="transmembrane region" description="Helical" evidence="6">
    <location>
        <begin position="168"/>
        <end position="187"/>
    </location>
</feature>
<evidence type="ECO:0000256" key="2">
    <source>
        <dbReference type="ARBA" id="ARBA00022692"/>
    </source>
</evidence>